<dbReference type="AlphaFoldDB" id="A9VQR8"/>
<name>A9VQR8_BACMK</name>
<dbReference type="Proteomes" id="UP000002154">
    <property type="component" value="Chromosome"/>
</dbReference>
<reference evidence="1 2" key="1">
    <citation type="journal article" date="2008" name="Chem. Biol. Interact.">
        <title>Extending the Bacillus cereus group genomics to putative food-borne pathogens of different toxicity.</title>
        <authorList>
            <person name="Lapidus A."/>
            <person name="Goltsman E."/>
            <person name="Auger S."/>
            <person name="Galleron N."/>
            <person name="Segurens B."/>
            <person name="Dossat C."/>
            <person name="Land M.L."/>
            <person name="Broussolle V."/>
            <person name="Brillard J."/>
            <person name="Guinebretiere M.H."/>
            <person name="Sanchis V."/>
            <person name="Nguen-The C."/>
            <person name="Lereclus D."/>
            <person name="Richardson P."/>
            <person name="Wincker P."/>
            <person name="Weissenbach J."/>
            <person name="Ehrlich S.D."/>
            <person name="Sorokin A."/>
        </authorList>
    </citation>
    <scope>NUCLEOTIDE SEQUENCE [LARGE SCALE GENOMIC DNA]</scope>
    <source>
        <strain evidence="1 2">KBAB4</strain>
    </source>
</reference>
<gene>
    <name evidence="1" type="ordered locus">BcerKBAB4_1820</name>
</gene>
<dbReference type="EMBL" id="CP000903">
    <property type="protein sequence ID" value="ABY43053.1"/>
    <property type="molecule type" value="Genomic_DNA"/>
</dbReference>
<dbReference type="KEGG" id="bwe:BcerKBAB4_1820"/>
<organism evidence="1 2">
    <name type="scientific">Bacillus mycoides (strain KBAB4)</name>
    <name type="common">Bacillus weihenstephanensis</name>
    <dbReference type="NCBI Taxonomy" id="315730"/>
    <lineage>
        <taxon>Bacteria</taxon>
        <taxon>Bacillati</taxon>
        <taxon>Bacillota</taxon>
        <taxon>Bacilli</taxon>
        <taxon>Bacillales</taxon>
        <taxon>Bacillaceae</taxon>
        <taxon>Bacillus</taxon>
        <taxon>Bacillus cereus group</taxon>
    </lineage>
</organism>
<evidence type="ECO:0000313" key="1">
    <source>
        <dbReference type="EMBL" id="ABY43053.1"/>
    </source>
</evidence>
<protein>
    <recommendedName>
        <fullName evidence="3">DNA mismatch repair protein MutT</fullName>
    </recommendedName>
</protein>
<evidence type="ECO:0008006" key="3">
    <source>
        <dbReference type="Google" id="ProtNLM"/>
    </source>
</evidence>
<dbReference type="HOGENOM" id="CLU_203673_0_0_9"/>
<proteinExistence type="predicted"/>
<sequence length="77" mass="9158">MNFDMEALLPANSEIKKGDIFMKNIIDDPINKNIELYYAFFQFVSIITLQKVSTIETRKNKLKNQMKNSYKKNPYYL</sequence>
<accession>A9VQR8</accession>
<evidence type="ECO:0000313" key="2">
    <source>
        <dbReference type="Proteomes" id="UP000002154"/>
    </source>
</evidence>